<reference evidence="2 3" key="1">
    <citation type="journal article" date="2021" name="Nat. Plants">
        <title>The Taxus genome provides insights into paclitaxel biosynthesis.</title>
        <authorList>
            <person name="Xiong X."/>
            <person name="Gou J."/>
            <person name="Liao Q."/>
            <person name="Li Y."/>
            <person name="Zhou Q."/>
            <person name="Bi G."/>
            <person name="Li C."/>
            <person name="Du R."/>
            <person name="Wang X."/>
            <person name="Sun T."/>
            <person name="Guo L."/>
            <person name="Liang H."/>
            <person name="Lu P."/>
            <person name="Wu Y."/>
            <person name="Zhang Z."/>
            <person name="Ro D.K."/>
            <person name="Shang Y."/>
            <person name="Huang S."/>
            <person name="Yan J."/>
        </authorList>
    </citation>
    <scope>NUCLEOTIDE SEQUENCE [LARGE SCALE GENOMIC DNA]</scope>
    <source>
        <strain evidence="2">Ta-2019</strain>
    </source>
</reference>
<protein>
    <submittedName>
        <fullName evidence="2">Uncharacterized protein</fullName>
    </submittedName>
</protein>
<feature type="compositionally biased region" description="Low complexity" evidence="1">
    <location>
        <begin position="38"/>
        <end position="64"/>
    </location>
</feature>
<evidence type="ECO:0000313" key="3">
    <source>
        <dbReference type="Proteomes" id="UP000824469"/>
    </source>
</evidence>
<accession>A0AA38FKA9</accession>
<keyword evidence="3" id="KW-1185">Reference proteome</keyword>
<feature type="non-terminal residue" evidence="2">
    <location>
        <position position="1"/>
    </location>
</feature>
<evidence type="ECO:0000313" key="2">
    <source>
        <dbReference type="EMBL" id="KAH9305564.1"/>
    </source>
</evidence>
<dbReference type="AlphaFoldDB" id="A0AA38FKA9"/>
<comment type="caution">
    <text evidence="2">The sequence shown here is derived from an EMBL/GenBank/DDBJ whole genome shotgun (WGS) entry which is preliminary data.</text>
</comment>
<feature type="region of interest" description="Disordered" evidence="1">
    <location>
        <begin position="23"/>
        <end position="70"/>
    </location>
</feature>
<feature type="non-terminal residue" evidence="2">
    <location>
        <position position="70"/>
    </location>
</feature>
<evidence type="ECO:0000256" key="1">
    <source>
        <dbReference type="SAM" id="MobiDB-lite"/>
    </source>
</evidence>
<dbReference type="Proteomes" id="UP000824469">
    <property type="component" value="Unassembled WGS sequence"/>
</dbReference>
<name>A0AA38FKA9_TAXCH</name>
<dbReference type="EMBL" id="JAHRHJ020000008">
    <property type="protein sequence ID" value="KAH9305564.1"/>
    <property type="molecule type" value="Genomic_DNA"/>
</dbReference>
<gene>
    <name evidence="2" type="ORF">KI387_009968</name>
</gene>
<sequence>KEEATDVPMDTSTQDVVTATTMEVPTIPSSTPPPPPVTQTTTPMVVSSPPSSSLPSPTSSIFSSLADLSP</sequence>
<organism evidence="2 3">
    <name type="scientific">Taxus chinensis</name>
    <name type="common">Chinese yew</name>
    <name type="synonym">Taxus wallichiana var. chinensis</name>
    <dbReference type="NCBI Taxonomy" id="29808"/>
    <lineage>
        <taxon>Eukaryota</taxon>
        <taxon>Viridiplantae</taxon>
        <taxon>Streptophyta</taxon>
        <taxon>Embryophyta</taxon>
        <taxon>Tracheophyta</taxon>
        <taxon>Spermatophyta</taxon>
        <taxon>Pinopsida</taxon>
        <taxon>Pinidae</taxon>
        <taxon>Conifers II</taxon>
        <taxon>Cupressales</taxon>
        <taxon>Taxaceae</taxon>
        <taxon>Taxus</taxon>
    </lineage>
</organism>
<proteinExistence type="predicted"/>